<comment type="caution">
    <text evidence="2">The sequence shown here is derived from an EMBL/GenBank/DDBJ whole genome shotgun (WGS) entry which is preliminary data.</text>
</comment>
<feature type="domain" description="Glycosyltransferase subfamily 4-like N-terminal" evidence="1">
    <location>
        <begin position="176"/>
        <end position="347"/>
    </location>
</feature>
<accession>A0A8J6D5F5</accession>
<feature type="domain" description="Glycosyltransferase subfamily 4-like N-terminal" evidence="1">
    <location>
        <begin position="678"/>
        <end position="855"/>
    </location>
</feature>
<dbReference type="SUPFAM" id="SSF53756">
    <property type="entry name" value="UDP-Glycosyltransferase/glycogen phosphorylase"/>
    <property type="match status" value="2"/>
</dbReference>
<organism evidence="2 3">
    <name type="scientific">Gossypium anomalum</name>
    <dbReference type="NCBI Taxonomy" id="47600"/>
    <lineage>
        <taxon>Eukaryota</taxon>
        <taxon>Viridiplantae</taxon>
        <taxon>Streptophyta</taxon>
        <taxon>Embryophyta</taxon>
        <taxon>Tracheophyta</taxon>
        <taxon>Spermatophyta</taxon>
        <taxon>Magnoliopsida</taxon>
        <taxon>eudicotyledons</taxon>
        <taxon>Gunneridae</taxon>
        <taxon>Pentapetalae</taxon>
        <taxon>rosids</taxon>
        <taxon>malvids</taxon>
        <taxon>Malvales</taxon>
        <taxon>Malvaceae</taxon>
        <taxon>Malvoideae</taxon>
        <taxon>Gossypium</taxon>
    </lineage>
</organism>
<dbReference type="CDD" id="cd03801">
    <property type="entry name" value="GT4_PimA-like"/>
    <property type="match status" value="2"/>
</dbReference>
<dbReference type="Pfam" id="PF13439">
    <property type="entry name" value="Glyco_transf_4"/>
    <property type="match status" value="2"/>
</dbReference>
<protein>
    <recommendedName>
        <fullName evidence="1">Glycosyltransferase subfamily 4-like N-terminal domain-containing protein</fullName>
    </recommendedName>
</protein>
<dbReference type="PANTHER" id="PTHR46686:SF4">
    <property type="entry name" value="GLYCOSYLTRANSFERASE FAMILY 4 PROTEIN"/>
    <property type="match status" value="1"/>
</dbReference>
<dbReference type="EMBL" id="JAHUZN010000004">
    <property type="protein sequence ID" value="KAG8496434.1"/>
    <property type="molecule type" value="Genomic_DNA"/>
</dbReference>
<sequence>MSHLLKRSSLSSIHHHNTLTNNKRTSSSGCIKTYLPNSLEDAIKANLSATLLPSLKIVSSFGKDLESKLEAISRAKDGGGDESSLNKCTANTLCCDMDIIICKLRYNKNAAAAAAAAEREREGDDDGNCYSFQKPEIDLLTFPSSWNLLYFPSDPPPQTLKIALFVKKWPQRSHAGGLERHALTLHLALAKRGHQVHIFTTSSPNTSIPNLVFHLSEPTVGGYLNQTVVWSQFRTQNSTGTPFDIVHTESVGLMHAQAKDVTNLAVTWHGIAYESIHSDIIQELLRAPEEQQAAMVTKKVMRVVEEVRFFPRYSHHVATSDHAGDILKRIYMIPEERVHIILNGVDEAIFRPELSLGNELKHELGIPQNGSLILGMSGRLVKDKGHPLIFQALKEIFMENNRFQQSVVLVIAGDGPWGARYKDLGANILVLGPLGRADLAKFYNAIDIFVHPTFRGQGLDQTPLEAILSGKPVMATRVASLTGSVIVGPELGYTFSPTVESLKKTLYRVWNDGKVVLEKKGKAARQRGLKLFTATKMTAAYERLDINVGFSIFKLCDNARINWILFNNVYSGEYSRLSRGRPGFDPRQRRLLVLIGKNKIFVEAFHFHGKGSDCKYHVQFSSKCYSMNIIMMQKAKESIDLLTFPYAWNVLSFPADPPSQILKIGVFVKKWPHRSHAGGLERHALTLHLALAKRGHELHIFTTSSPNSTFPIYPFPNLVFHLSRPTSGGYLDQAVVWEQFRAQNSTGRPFDVVHTESVGLLHTRAKNVPNLAVSWHGIAYETIHSDIIQELLRSPEERQATMMTERAMKVVEEVRFFQRYSHHVATSDHAGDVLKRIYMIPEERVHIILNGVDEEIFRPELSLGIDFKRKFGISKSRSLVLGIAGRLVKDKGHPLIHEALKQIFMENNKFQQSVTVLVAGDGPWGARYKDLGANILVLGPLEQAQLAKFYNAIDIFVNPTLRAQGLDHTLLEAMLSGKPVMATRVASITGSVIVGPESGYAFSPSVESLKKTLYKVWNDGRVVLENKGKAARQRGLQLFTATKMAAAYERLFLCIAREQYCKYQK</sequence>
<proteinExistence type="predicted"/>
<dbReference type="PANTHER" id="PTHR46686">
    <property type="entry name" value="GLYCOSYLTRANSFERASE"/>
    <property type="match status" value="1"/>
</dbReference>
<keyword evidence="3" id="KW-1185">Reference proteome</keyword>
<name>A0A8J6D5F5_9ROSI</name>
<dbReference type="Gene3D" id="3.40.50.2000">
    <property type="entry name" value="Glycogen Phosphorylase B"/>
    <property type="match status" value="4"/>
</dbReference>
<gene>
    <name evidence="2" type="ORF">CXB51_009071</name>
</gene>
<evidence type="ECO:0000259" key="1">
    <source>
        <dbReference type="Pfam" id="PF13439"/>
    </source>
</evidence>
<dbReference type="Proteomes" id="UP000701853">
    <property type="component" value="Chromosome 4"/>
</dbReference>
<dbReference type="InterPro" id="IPR028098">
    <property type="entry name" value="Glyco_trans_4-like_N"/>
</dbReference>
<dbReference type="AlphaFoldDB" id="A0A8J6D5F5"/>
<dbReference type="Pfam" id="PF13692">
    <property type="entry name" value="Glyco_trans_1_4"/>
    <property type="match status" value="2"/>
</dbReference>
<dbReference type="OrthoDB" id="734129at2759"/>
<reference evidence="2 3" key="1">
    <citation type="journal article" date="2021" name="bioRxiv">
        <title>The Gossypium anomalum genome as a resource for cotton improvement and evolutionary analysis of hybrid incompatibility.</title>
        <authorList>
            <person name="Grover C.E."/>
            <person name="Yuan D."/>
            <person name="Arick M.A."/>
            <person name="Miller E.R."/>
            <person name="Hu G."/>
            <person name="Peterson D.G."/>
            <person name="Wendel J.F."/>
            <person name="Udall J.A."/>
        </authorList>
    </citation>
    <scope>NUCLEOTIDE SEQUENCE [LARGE SCALE GENOMIC DNA]</scope>
    <source>
        <strain evidence="2">JFW-Udall</strain>
        <tissue evidence="2">Leaf</tissue>
    </source>
</reference>
<evidence type="ECO:0000313" key="2">
    <source>
        <dbReference type="EMBL" id="KAG8496434.1"/>
    </source>
</evidence>
<evidence type="ECO:0000313" key="3">
    <source>
        <dbReference type="Proteomes" id="UP000701853"/>
    </source>
</evidence>